<dbReference type="Proteomes" id="UP000031433">
    <property type="component" value="Unassembled WGS sequence"/>
</dbReference>
<evidence type="ECO:0000313" key="2">
    <source>
        <dbReference type="EMBL" id="KIE44115.1"/>
    </source>
</evidence>
<dbReference type="Gene3D" id="3.90.10.10">
    <property type="entry name" value="Cytochrome C3"/>
    <property type="match status" value="1"/>
</dbReference>
<protein>
    <submittedName>
        <fullName evidence="2">Cytochrome C</fullName>
    </submittedName>
</protein>
<organism evidence="2 3">
    <name type="scientific">Geobacter soli</name>
    <dbReference type="NCBI Taxonomy" id="1510391"/>
    <lineage>
        <taxon>Bacteria</taxon>
        <taxon>Pseudomonadati</taxon>
        <taxon>Thermodesulfobacteriota</taxon>
        <taxon>Desulfuromonadia</taxon>
        <taxon>Geobacterales</taxon>
        <taxon>Geobacteraceae</taxon>
        <taxon>Geobacter</taxon>
    </lineage>
</organism>
<evidence type="ECO:0000256" key="1">
    <source>
        <dbReference type="SAM" id="SignalP"/>
    </source>
</evidence>
<keyword evidence="3" id="KW-1185">Reference proteome</keyword>
<dbReference type="AlphaFoldDB" id="A0A0C1U969"/>
<evidence type="ECO:0000313" key="3">
    <source>
        <dbReference type="Proteomes" id="UP000031433"/>
    </source>
</evidence>
<accession>A0A0C1U969</accession>
<keyword evidence="1" id="KW-0732">Signal</keyword>
<dbReference type="InterPro" id="IPR036280">
    <property type="entry name" value="Multihaem_cyt_sf"/>
</dbReference>
<feature type="signal peptide" evidence="1">
    <location>
        <begin position="1"/>
        <end position="24"/>
    </location>
</feature>
<reference evidence="2 3" key="1">
    <citation type="submission" date="2015-01" db="EMBL/GenBank/DDBJ databases">
        <title>Genome sequence of the anaerobic bacterium Geobacter soli GSS01, a dissimilatory Fe(III) reducer from soil.</title>
        <authorList>
            <person name="Yang G."/>
            <person name="Zhou S."/>
        </authorList>
    </citation>
    <scope>NUCLEOTIDE SEQUENCE [LARGE SCALE GENOMIC DNA]</scope>
    <source>
        <strain evidence="2 3">GSS01</strain>
    </source>
</reference>
<dbReference type="SUPFAM" id="SSF48695">
    <property type="entry name" value="Multiheme cytochromes"/>
    <property type="match status" value="1"/>
</dbReference>
<gene>
    <name evidence="2" type="ORF">SE37_02105</name>
</gene>
<feature type="chain" id="PRO_5002153478" evidence="1">
    <location>
        <begin position="25"/>
        <end position="229"/>
    </location>
</feature>
<proteinExistence type="predicted"/>
<sequence length="229" mass="24763">MKRLIALAGLVALALAGCGGGSNAGNGISPAATAAHTPIWVTYHRFPTTESFSSSGAEALNQCKVCHGANLLGAADGAGAPACLSCHVVDPVPYPERCYSCHGSDPVKPFFSWYSTMRATRNGMPIDPAFVQRVRNGSLRHLKHDAVPPAEMENPDACLRCHAPQTEFPDRPLPEIHHKLVFTFRDINNDGIPEFVECTSCHVYAIDPELNIPIRAVRDCIICHPTIIR</sequence>
<comment type="caution">
    <text evidence="2">The sequence shown here is derived from an EMBL/GenBank/DDBJ whole genome shotgun (WGS) entry which is preliminary data.</text>
</comment>
<name>A0A0C1U969_9BACT</name>
<dbReference type="RefSeq" id="WP_039648099.1">
    <property type="nucleotide sequence ID" value="NZ_JXBL01000001.1"/>
</dbReference>
<dbReference type="EMBL" id="JXBL01000001">
    <property type="protein sequence ID" value="KIE44115.1"/>
    <property type="molecule type" value="Genomic_DNA"/>
</dbReference>
<dbReference type="PROSITE" id="PS51257">
    <property type="entry name" value="PROKAR_LIPOPROTEIN"/>
    <property type="match status" value="1"/>
</dbReference>